<dbReference type="Gene3D" id="6.10.250.2390">
    <property type="match status" value="1"/>
</dbReference>
<evidence type="ECO:0000313" key="2">
    <source>
        <dbReference type="EMBL" id="KAG5836923.1"/>
    </source>
</evidence>
<feature type="region of interest" description="Disordered" evidence="1">
    <location>
        <begin position="90"/>
        <end position="215"/>
    </location>
</feature>
<dbReference type="AlphaFoldDB" id="A0A9D3RNE7"/>
<sequence>MAHSCRWRFPARPGGNSISGSWRRAGRVRVTAALRTVTDTHPNTNGLGLGFDAALQVSAAIGNNLQKFRAILGETSGSSSGEEEEFCGFGTIDEHRRKESSLRPPADKTPLEKKPRGRPRRSPVVPQLTSHEKPQESYRPQERPSGKANRSPERPLVSREKRRGRPPRSAQRGDAGAGEHQGGGQQASRGWVCGQNVSEGERERQWGAPRDRRFHRTKVKLKSSLRVVGRKGVAIPVAPRRNGAAPPQNASERGPPLPQATRVPTWKSPAPATLRRVLGVRQSPRLLKPPRIVPPSRRSDAAIAKQLLQRAKKGVAVRGCPGGAGRDRAMRRRWTQLKNIRQFRMPVVSTISMRVIKTPKRFIEDESGFRVPPPHAKMARLDAAPSASLPTAPASAITAAPAPAGTVVSIVSLAPPLTGPEFGSTVSQHSSRSSSPSLDSSSEAQSPPPSASPAPSSERGGW</sequence>
<name>A0A9D3RNE7_ANGAN</name>
<dbReference type="Proteomes" id="UP001044222">
    <property type="component" value="Chromosome 13"/>
</dbReference>
<evidence type="ECO:0000313" key="3">
    <source>
        <dbReference type="Proteomes" id="UP001044222"/>
    </source>
</evidence>
<feature type="region of interest" description="Disordered" evidence="1">
    <location>
        <begin position="238"/>
        <end position="266"/>
    </location>
</feature>
<feature type="compositionally biased region" description="Gly residues" evidence="1">
    <location>
        <begin position="175"/>
        <end position="185"/>
    </location>
</feature>
<keyword evidence="3" id="KW-1185">Reference proteome</keyword>
<gene>
    <name evidence="2" type="ORF">ANANG_G00233820</name>
</gene>
<feature type="compositionally biased region" description="Low complexity" evidence="1">
    <location>
        <begin position="453"/>
        <end position="462"/>
    </location>
</feature>
<reference evidence="2" key="1">
    <citation type="submission" date="2021-01" db="EMBL/GenBank/DDBJ databases">
        <title>A chromosome-scale assembly of European eel, Anguilla anguilla.</title>
        <authorList>
            <person name="Henkel C."/>
            <person name="Jong-Raadsen S.A."/>
            <person name="Dufour S."/>
            <person name="Weltzien F.-A."/>
            <person name="Palstra A.P."/>
            <person name="Pelster B."/>
            <person name="Spaink H.P."/>
            <person name="Van Den Thillart G.E."/>
            <person name="Jansen H."/>
            <person name="Zahm M."/>
            <person name="Klopp C."/>
            <person name="Cedric C."/>
            <person name="Louis A."/>
            <person name="Berthelot C."/>
            <person name="Parey E."/>
            <person name="Roest Crollius H."/>
            <person name="Montfort J."/>
            <person name="Robinson-Rechavi M."/>
            <person name="Bucao C."/>
            <person name="Bouchez O."/>
            <person name="Gislard M."/>
            <person name="Lluch J."/>
            <person name="Milhes M."/>
            <person name="Lampietro C."/>
            <person name="Lopez Roques C."/>
            <person name="Donnadieu C."/>
            <person name="Braasch I."/>
            <person name="Desvignes T."/>
            <person name="Postlethwait J."/>
            <person name="Bobe J."/>
            <person name="Guiguen Y."/>
            <person name="Dirks R."/>
        </authorList>
    </citation>
    <scope>NUCLEOTIDE SEQUENCE</scope>
    <source>
        <strain evidence="2">Tag_6206</strain>
        <tissue evidence="2">Liver</tissue>
    </source>
</reference>
<dbReference type="EMBL" id="JAFIRN010000013">
    <property type="protein sequence ID" value="KAG5836923.1"/>
    <property type="molecule type" value="Genomic_DNA"/>
</dbReference>
<feature type="region of interest" description="Disordered" evidence="1">
    <location>
        <begin position="418"/>
        <end position="462"/>
    </location>
</feature>
<organism evidence="2 3">
    <name type="scientific">Anguilla anguilla</name>
    <name type="common">European freshwater eel</name>
    <name type="synonym">Muraena anguilla</name>
    <dbReference type="NCBI Taxonomy" id="7936"/>
    <lineage>
        <taxon>Eukaryota</taxon>
        <taxon>Metazoa</taxon>
        <taxon>Chordata</taxon>
        <taxon>Craniata</taxon>
        <taxon>Vertebrata</taxon>
        <taxon>Euteleostomi</taxon>
        <taxon>Actinopterygii</taxon>
        <taxon>Neopterygii</taxon>
        <taxon>Teleostei</taxon>
        <taxon>Anguilliformes</taxon>
        <taxon>Anguillidae</taxon>
        <taxon>Anguilla</taxon>
    </lineage>
</organism>
<accession>A0A9D3RNE7</accession>
<feature type="compositionally biased region" description="Basic and acidic residues" evidence="1">
    <location>
        <begin position="199"/>
        <end position="211"/>
    </location>
</feature>
<feature type="compositionally biased region" description="Low complexity" evidence="1">
    <location>
        <begin position="424"/>
        <end position="445"/>
    </location>
</feature>
<feature type="compositionally biased region" description="Basic and acidic residues" evidence="1">
    <location>
        <begin position="130"/>
        <end position="159"/>
    </location>
</feature>
<protein>
    <submittedName>
        <fullName evidence="2">Uncharacterized protein</fullName>
    </submittedName>
</protein>
<feature type="compositionally biased region" description="Basic and acidic residues" evidence="1">
    <location>
        <begin position="92"/>
        <end position="114"/>
    </location>
</feature>
<proteinExistence type="predicted"/>
<evidence type="ECO:0000256" key="1">
    <source>
        <dbReference type="SAM" id="MobiDB-lite"/>
    </source>
</evidence>
<comment type="caution">
    <text evidence="2">The sequence shown here is derived from an EMBL/GenBank/DDBJ whole genome shotgun (WGS) entry which is preliminary data.</text>
</comment>